<dbReference type="EMBL" id="NNRK01000025">
    <property type="protein sequence ID" value="OYR15577.1"/>
    <property type="molecule type" value="Genomic_DNA"/>
</dbReference>
<reference evidence="1 2" key="1">
    <citation type="submission" date="2017-07" db="EMBL/GenBank/DDBJ databases">
        <title>Phylogenetic study on the rhizospheric bacterium Ochrobactrum sp. A44.</title>
        <authorList>
            <person name="Krzyzanowska D.M."/>
            <person name="Ossowicki A."/>
            <person name="Rajewska M."/>
            <person name="Maciag T."/>
            <person name="Kaczynski Z."/>
            <person name="Czerwicka M."/>
            <person name="Jafra S."/>
        </authorList>
    </citation>
    <scope>NUCLEOTIDE SEQUENCE [LARGE SCALE GENOMIC DNA]</scope>
    <source>
        <strain evidence="1 2">PR17</strain>
    </source>
</reference>
<keyword evidence="2" id="KW-1185">Reference proteome</keyword>
<accession>A0A256FL51</accession>
<dbReference type="Proteomes" id="UP000216345">
    <property type="component" value="Unassembled WGS sequence"/>
</dbReference>
<protein>
    <recommendedName>
        <fullName evidence="3">DUF2946 domain-containing protein</fullName>
    </recommendedName>
</protein>
<dbReference type="OrthoDB" id="8446590at2"/>
<evidence type="ECO:0000313" key="1">
    <source>
        <dbReference type="EMBL" id="OYR15577.1"/>
    </source>
</evidence>
<comment type="caution">
    <text evidence="1">The sequence shown here is derived from an EMBL/GenBank/DDBJ whole genome shotgun (WGS) entry which is preliminary data.</text>
</comment>
<gene>
    <name evidence="1" type="ORF">CEV32_4853</name>
</gene>
<dbReference type="AlphaFoldDB" id="A0A256FL51"/>
<evidence type="ECO:0000313" key="2">
    <source>
        <dbReference type="Proteomes" id="UP000216345"/>
    </source>
</evidence>
<evidence type="ECO:0008006" key="3">
    <source>
        <dbReference type="Google" id="ProtNLM"/>
    </source>
</evidence>
<proteinExistence type="predicted"/>
<dbReference type="RefSeq" id="WP_094576364.1">
    <property type="nucleotide sequence ID" value="NZ_JBHEEL010000009.1"/>
</dbReference>
<name>A0A256FL51_9HYPH</name>
<organism evidence="1 2">
    <name type="scientific">Brucella rhizosphaerae</name>
    <dbReference type="NCBI Taxonomy" id="571254"/>
    <lineage>
        <taxon>Bacteria</taxon>
        <taxon>Pseudomonadati</taxon>
        <taxon>Pseudomonadota</taxon>
        <taxon>Alphaproteobacteria</taxon>
        <taxon>Hyphomicrobiales</taxon>
        <taxon>Brucellaceae</taxon>
        <taxon>Brucella/Ochrobactrum group</taxon>
        <taxon>Brucella</taxon>
    </lineage>
</organism>
<sequence>MSLKARIVGDKFEAALWVASIALVILFQGIVTSYAQASMVAWSNGQTSVICSIHEAQANGDEAPLKDLARSCCSTLCQAACAIGAGIAAQTLSFAYHAVFVARHHVVRLVVYGPPDFLAETYLPRGPPAFFS</sequence>